<organism evidence="2 3">
    <name type="scientific">Streptococcus suis 6407</name>
    <dbReference type="NCBI Taxonomy" id="1214179"/>
    <lineage>
        <taxon>Bacteria</taxon>
        <taxon>Bacillati</taxon>
        <taxon>Bacillota</taxon>
        <taxon>Bacilli</taxon>
        <taxon>Lactobacillales</taxon>
        <taxon>Streptococcaceae</taxon>
        <taxon>Streptococcus</taxon>
    </lineage>
</organism>
<dbReference type="EMBL" id="CP008921">
    <property type="protein sequence ID" value="AIG44149.1"/>
    <property type="molecule type" value="Genomic_DNA"/>
</dbReference>
<feature type="transmembrane region" description="Helical" evidence="1">
    <location>
        <begin position="71"/>
        <end position="89"/>
    </location>
</feature>
<gene>
    <name evidence="2" type="ORF">ID09_08980</name>
</gene>
<sequence length="95" mass="11421">MKNHKIISFDSVSFILGGIFFVLYLALFESNFYKFPNILLTIYFLLCLISFAFILDYYIKKVPQYSFVLRLFYVGLYILSPILIIFLIWRSRHEK</sequence>
<evidence type="ECO:0000313" key="3">
    <source>
        <dbReference type="Proteomes" id="UP000028185"/>
    </source>
</evidence>
<evidence type="ECO:0000256" key="1">
    <source>
        <dbReference type="SAM" id="Phobius"/>
    </source>
</evidence>
<protein>
    <submittedName>
        <fullName evidence="2">Uncharacterized protein</fullName>
    </submittedName>
</protein>
<keyword evidence="1" id="KW-0812">Transmembrane</keyword>
<dbReference type="PATRIC" id="fig|1214179.4.peg.1777"/>
<reference evidence="2 3" key="1">
    <citation type="journal article" date="2014" name="Genome Announc.">
        <title>Whole-Genome Sequence of Streptococcus suis Serotype 4 Reference Strain 6407.</title>
        <authorList>
            <person name="Wang K."/>
            <person name="Chen J."/>
            <person name="Yao H."/>
            <person name="Lu C."/>
        </authorList>
    </citation>
    <scope>NUCLEOTIDE SEQUENCE [LARGE SCALE GENOMIC DNA]</scope>
    <source>
        <strain evidence="2">6407</strain>
    </source>
</reference>
<dbReference type="AlphaFoldDB" id="A0A075SIM1"/>
<evidence type="ECO:0000313" key="2">
    <source>
        <dbReference type="EMBL" id="AIG44149.1"/>
    </source>
</evidence>
<feature type="transmembrane region" description="Helical" evidence="1">
    <location>
        <begin position="38"/>
        <end position="59"/>
    </location>
</feature>
<feature type="transmembrane region" description="Helical" evidence="1">
    <location>
        <begin position="6"/>
        <end position="26"/>
    </location>
</feature>
<keyword evidence="1" id="KW-0472">Membrane</keyword>
<accession>A0A075SIM1</accession>
<dbReference type="Proteomes" id="UP000028185">
    <property type="component" value="Chromosome"/>
</dbReference>
<dbReference type="HOGENOM" id="CLU_2371648_0_0_9"/>
<keyword evidence="1" id="KW-1133">Transmembrane helix</keyword>
<proteinExistence type="predicted"/>
<name>A0A075SIM1_STRSU</name>